<organism evidence="3 4">
    <name type="scientific">Toxocara canis</name>
    <name type="common">Canine roundworm</name>
    <dbReference type="NCBI Taxonomy" id="6265"/>
    <lineage>
        <taxon>Eukaryota</taxon>
        <taxon>Metazoa</taxon>
        <taxon>Ecdysozoa</taxon>
        <taxon>Nematoda</taxon>
        <taxon>Chromadorea</taxon>
        <taxon>Rhabditida</taxon>
        <taxon>Spirurina</taxon>
        <taxon>Ascaridomorpha</taxon>
        <taxon>Ascaridoidea</taxon>
        <taxon>Toxocaridae</taxon>
        <taxon>Toxocara</taxon>
    </lineage>
</organism>
<protein>
    <submittedName>
        <fullName evidence="4">POU domain protein</fullName>
    </submittedName>
</protein>
<feature type="region of interest" description="Disordered" evidence="1">
    <location>
        <begin position="286"/>
        <end position="320"/>
    </location>
</feature>
<feature type="compositionally biased region" description="Basic and acidic residues" evidence="1">
    <location>
        <begin position="448"/>
        <end position="463"/>
    </location>
</feature>
<evidence type="ECO:0000313" key="2">
    <source>
        <dbReference type="EMBL" id="VDM37513.1"/>
    </source>
</evidence>
<sequence>MDAAKKATVPDSLANATSAADANCESSSNSWPNSLDDETDNACGSSQNAQITTLQQQQQQAQQQQEKTLSVAANTNEMARSSAFTVTATAAASAAAVSMGQSSEVESATCSGGGPAIKRIRRTNHLQRNFASTTPVAAAVCPAVEANSGPTVKLCDSSPSLEYFLQIQRLYQTSLLNNMLMSNPQLLMRLQQLNALQQAFSAQSLLCLQQTLLTGDAVGTHDLAQYSLKTSPSVRVTPQTEAADFAPLNALLAPVAQNQPPLSLLNSLIRQINTDGEKQLQQQATTVNTSNGGTVRPPLEQPTSAFSGLSASLGNGMPPSSNNEPWNPTSVDANSFYNLLVQQQYAAAAAIAATKQTAATASTLPVVVNGQDNNEMPSTTATTARILTNNATGPVPAKLMPTGSNGSGKSGSQICTRRLQQIPICRRALEARFARILAQELEASDEEHDMRSKGKTQDDKSGDSADVSLSDVERKASDSVRTNVAKACGSDSAGPIDNRKPDADDCMEDNNVVAVTLQSECPSALSLSSPSDVARSDAAQQSETAPTLLALTS</sequence>
<evidence type="ECO:0000313" key="3">
    <source>
        <dbReference type="Proteomes" id="UP000050794"/>
    </source>
</evidence>
<feature type="region of interest" description="Disordered" evidence="1">
    <location>
        <begin position="524"/>
        <end position="553"/>
    </location>
</feature>
<accession>A0A183UCJ3</accession>
<reference evidence="2 3" key="2">
    <citation type="submission" date="2018-11" db="EMBL/GenBank/DDBJ databases">
        <authorList>
            <consortium name="Pathogen Informatics"/>
        </authorList>
    </citation>
    <scope>NUCLEOTIDE SEQUENCE [LARGE SCALE GENOMIC DNA]</scope>
</reference>
<evidence type="ECO:0000256" key="1">
    <source>
        <dbReference type="SAM" id="MobiDB-lite"/>
    </source>
</evidence>
<feature type="compositionally biased region" description="Polar residues" evidence="1">
    <location>
        <begin position="538"/>
        <end position="553"/>
    </location>
</feature>
<evidence type="ECO:0000313" key="4">
    <source>
        <dbReference type="WBParaSite" id="TCNE_0000621301-mRNA-1"/>
    </source>
</evidence>
<feature type="compositionally biased region" description="Polar residues" evidence="1">
    <location>
        <begin position="301"/>
        <end position="320"/>
    </location>
</feature>
<feature type="region of interest" description="Disordered" evidence="1">
    <location>
        <begin position="1"/>
        <end position="45"/>
    </location>
</feature>
<name>A0A183UCJ3_TOXCA</name>
<reference evidence="4" key="1">
    <citation type="submission" date="2016-06" db="UniProtKB">
        <authorList>
            <consortium name="WormBaseParasite"/>
        </authorList>
    </citation>
    <scope>IDENTIFICATION</scope>
</reference>
<dbReference type="WBParaSite" id="TCNE_0000621301-mRNA-1">
    <property type="protein sequence ID" value="TCNE_0000621301-mRNA-1"/>
    <property type="gene ID" value="TCNE_0000621301"/>
</dbReference>
<dbReference type="Proteomes" id="UP000050794">
    <property type="component" value="Unassembled WGS sequence"/>
</dbReference>
<dbReference type="EMBL" id="UYWY01019455">
    <property type="protein sequence ID" value="VDM37513.1"/>
    <property type="molecule type" value="Genomic_DNA"/>
</dbReference>
<feature type="compositionally biased region" description="Polar residues" evidence="1">
    <location>
        <begin position="14"/>
        <end position="33"/>
    </location>
</feature>
<proteinExistence type="predicted"/>
<dbReference type="AlphaFoldDB" id="A0A183UCJ3"/>
<gene>
    <name evidence="2" type="ORF">TCNE_LOCUS6213</name>
</gene>
<feature type="region of interest" description="Disordered" evidence="1">
    <location>
        <begin position="443"/>
        <end position="506"/>
    </location>
</feature>
<keyword evidence="3" id="KW-1185">Reference proteome</keyword>